<dbReference type="Gene3D" id="3.40.50.300">
    <property type="entry name" value="P-loop containing nucleotide triphosphate hydrolases"/>
    <property type="match status" value="1"/>
</dbReference>
<proteinExistence type="predicted"/>
<evidence type="ECO:0000259" key="3">
    <source>
        <dbReference type="Pfam" id="PF13175"/>
    </source>
</evidence>
<dbReference type="InterPro" id="IPR050216">
    <property type="entry name" value="LRR_domain-containing"/>
</dbReference>
<comment type="caution">
    <text evidence="4">The sequence shown here is derived from an EMBL/GenBank/DDBJ whole genome shotgun (WGS) entry which is preliminary data.</text>
</comment>
<accession>A0A0F9QH93</accession>
<gene>
    <name evidence="4" type="ORF">LCGC14_0703080</name>
</gene>
<dbReference type="EMBL" id="LAZR01001510">
    <property type="protein sequence ID" value="KKN43455.1"/>
    <property type="molecule type" value="Genomic_DNA"/>
</dbReference>
<protein>
    <recommendedName>
        <fullName evidence="3">Endonuclease GajA/Old nuclease/RecF-like AAA domain-containing protein</fullName>
    </recommendedName>
</protein>
<evidence type="ECO:0000256" key="1">
    <source>
        <dbReference type="ARBA" id="ARBA00022614"/>
    </source>
</evidence>
<dbReference type="AlphaFoldDB" id="A0A0F9QH93"/>
<dbReference type="Pfam" id="PF13175">
    <property type="entry name" value="AAA_15"/>
    <property type="match status" value="1"/>
</dbReference>
<sequence>MSKSIETSEITELEKEAIIEIEENIRYKFEILDENEFIYALRPDFYSILQPKYGWPPNNDIFAEYEDINDKSRLAICIEKNHIIGLSIKYHPRLLPVDISHLPESFENVKFLKYLVFNQPYLKNLHQFLDHLPKLEFLSLTSTRLDYKSRLFSNLKILKGLDLGYCPRDDNLIKEICKIPSLQILDLSRTNLQCIPGCFHNLSNLKIIDLSDKNDILSFPRNLKELKNLEILRIYKTAMKIIPEDIQLPLNLKEIDLKSNHFTELPNIFEDLPYLEKIDVDGEVVAKHIRKTKTELYSAFQKNIGTTNFSDLFSLTQKKTRFLKLLEKIGINSYDALSIYKDLIEPGEEAEREKKATILLKNDMIDIISIQEDLKWICENQITIENVELGEDDSRRIFKLSRLNIFIGKNNSGKTYTLKELYNKCRRKRFTEFNKDIECFYIPKSRLYNKIMTSGERKGFMISIRGLVESYEELQSDVKNWSFDKIIEIINFFNSTDEEISELTSSGRELFSIFRLILKKWLDALHSYFPDIDIKLPKRSDFGTVFEFNCDDKYITSKNYDFKELGSGMQELAVLIFFIELLKYLPQIKSGKFIELEDYHRMLFIDEPDISLHPELQEQFFKYLINASHRIQIILTTQSPFIPKPVKNYISVKLFRKDNTGFHPNEITNNNFVLVQEDLFRYEPSEIASYLSKNNYEYFKELDYKSEEFSLGSFIDMRYSEDKNYLGLLRLGTVSWDIEQRLMQNAYFLSFCPETVDLNENYEVEQCTEESLRVFIVQLGKISDEVRKELIEKVGKVKKRFKYNLRLLTLCSTLWDKRKIKDYILCYNPEEKKSMSEKIGKYLKEIDEEIIGNKSLILLPENILPYDIIPFLVKYSEEHKVVIIGGMEHCTLEDFNKIMNNLNTDEKGKYKAPIDYSEIEADKPIEINSYLNQTIVINANGLFTFQIKNVPVYLNSIKKKEGISVILKPLYKKVQIAIGNIAVLICKDLLVNSDVIDTWMDIHDIRILATPSFTDLVNPFRNKLGEIISNKLQKDKIFVFANVSEYGGSGAYSYLNRRDFEPNRKSLFPSNYEIKEEEFRHSIEGWRKKDFNFMC</sequence>
<dbReference type="InterPro" id="IPR027417">
    <property type="entry name" value="P-loop_NTPase"/>
</dbReference>
<feature type="domain" description="Endonuclease GajA/Old nuclease/RecF-like AAA" evidence="3">
    <location>
        <begin position="475"/>
        <end position="642"/>
    </location>
</feature>
<dbReference type="Gene3D" id="3.80.10.10">
    <property type="entry name" value="Ribonuclease Inhibitor"/>
    <property type="match status" value="1"/>
</dbReference>
<organism evidence="4">
    <name type="scientific">marine sediment metagenome</name>
    <dbReference type="NCBI Taxonomy" id="412755"/>
    <lineage>
        <taxon>unclassified sequences</taxon>
        <taxon>metagenomes</taxon>
        <taxon>ecological metagenomes</taxon>
    </lineage>
</organism>
<keyword evidence="1" id="KW-0433">Leucine-rich repeat</keyword>
<dbReference type="PANTHER" id="PTHR48051:SF1">
    <property type="entry name" value="RAS SUPPRESSOR PROTEIN 1"/>
    <property type="match status" value="1"/>
</dbReference>
<dbReference type="InterPro" id="IPR041685">
    <property type="entry name" value="AAA_GajA/Old/RecF-like"/>
</dbReference>
<dbReference type="GO" id="GO:0005737">
    <property type="term" value="C:cytoplasm"/>
    <property type="evidence" value="ECO:0007669"/>
    <property type="project" value="TreeGrafter"/>
</dbReference>
<dbReference type="InterPro" id="IPR032675">
    <property type="entry name" value="LRR_dom_sf"/>
</dbReference>
<reference evidence="4" key="1">
    <citation type="journal article" date="2015" name="Nature">
        <title>Complex archaea that bridge the gap between prokaryotes and eukaryotes.</title>
        <authorList>
            <person name="Spang A."/>
            <person name="Saw J.H."/>
            <person name="Jorgensen S.L."/>
            <person name="Zaremba-Niedzwiedzka K."/>
            <person name="Martijn J."/>
            <person name="Lind A.E."/>
            <person name="van Eijk R."/>
            <person name="Schleper C."/>
            <person name="Guy L."/>
            <person name="Ettema T.J."/>
        </authorList>
    </citation>
    <scope>NUCLEOTIDE SEQUENCE</scope>
</reference>
<name>A0A0F9QH93_9ZZZZ</name>
<evidence type="ECO:0000256" key="2">
    <source>
        <dbReference type="ARBA" id="ARBA00022737"/>
    </source>
</evidence>
<keyword evidence="2" id="KW-0677">Repeat</keyword>
<dbReference type="SUPFAM" id="SSF52058">
    <property type="entry name" value="L domain-like"/>
    <property type="match status" value="1"/>
</dbReference>
<dbReference type="SUPFAM" id="SSF52540">
    <property type="entry name" value="P-loop containing nucleoside triphosphate hydrolases"/>
    <property type="match status" value="1"/>
</dbReference>
<evidence type="ECO:0000313" key="4">
    <source>
        <dbReference type="EMBL" id="KKN43455.1"/>
    </source>
</evidence>
<dbReference type="PANTHER" id="PTHR48051">
    <property type="match status" value="1"/>
</dbReference>